<dbReference type="PANTHER" id="PTHR24049">
    <property type="entry name" value="CRUMBS FAMILY MEMBER"/>
    <property type="match status" value="1"/>
</dbReference>
<dbReference type="SMART" id="SM00179">
    <property type="entry name" value="EGF_CA"/>
    <property type="match status" value="2"/>
</dbReference>
<feature type="domain" description="EGF-like" evidence="8">
    <location>
        <begin position="150"/>
        <end position="186"/>
    </location>
</feature>
<feature type="domain" description="EGF-like" evidence="8">
    <location>
        <begin position="112"/>
        <end position="148"/>
    </location>
</feature>
<dbReference type="PROSITE" id="PS00022">
    <property type="entry name" value="EGF_1"/>
    <property type="match status" value="3"/>
</dbReference>
<dbReference type="GO" id="GO:0016020">
    <property type="term" value="C:membrane"/>
    <property type="evidence" value="ECO:0007669"/>
    <property type="project" value="UniProtKB-SubCell"/>
</dbReference>
<dbReference type="InterPro" id="IPR001881">
    <property type="entry name" value="EGF-like_Ca-bd_dom"/>
</dbReference>
<sequence>MTESGTTSASANPAGRGAIVMEIPCAFTNPCQHGGHCHREKVVRYLDTAKEEREKPKNDANRFSAKSLSSAFSRGNTTTTTTTTTTAPRKREEVEVVKCDCPSIWKGDFCEEFNPCFEEKCHKGRCRPVNTTHSECACNPGWTGELCDIDIDECDPSPCEYDAPCTDLENDFNCSCPLGTDGKRCEINFDDCAHGDKKIKSVCATRDKDAVCEDGLNEFTCTCSSEWIGENCTMRRIIWEVITMFDDTNVDIVGVTLGRTRREAFPDQRFSSLLPLESCKSICHQLGPRRSLHVGLLRRPGVGRQEGYCEVGRGHPGQLLHLQPRLTTRTLSAKIRWRAGGLPRAHEGAPGRVLGLGRHRFPSCLRPLKY</sequence>
<dbReference type="SMART" id="SM00181">
    <property type="entry name" value="EGF"/>
    <property type="match status" value="4"/>
</dbReference>
<evidence type="ECO:0000256" key="7">
    <source>
        <dbReference type="SAM" id="MobiDB-lite"/>
    </source>
</evidence>
<feature type="disulfide bond" evidence="6">
    <location>
        <begin position="116"/>
        <end position="126"/>
    </location>
</feature>
<feature type="disulfide bond" evidence="6">
    <location>
        <begin position="138"/>
        <end position="147"/>
    </location>
</feature>
<reference evidence="10" key="1">
    <citation type="submission" date="2016-11" db="UniProtKB">
        <authorList>
            <consortium name="WormBaseParasite"/>
        </authorList>
    </citation>
    <scope>IDENTIFICATION</scope>
</reference>
<accession>A0A1I7YEK9</accession>
<dbReference type="PROSITE" id="PS50026">
    <property type="entry name" value="EGF_3"/>
    <property type="match status" value="3"/>
</dbReference>
<evidence type="ECO:0000256" key="6">
    <source>
        <dbReference type="PROSITE-ProRule" id="PRU00076"/>
    </source>
</evidence>
<dbReference type="PROSITE" id="PS01187">
    <property type="entry name" value="EGF_CA"/>
    <property type="match status" value="1"/>
</dbReference>
<evidence type="ECO:0000313" key="9">
    <source>
        <dbReference type="Proteomes" id="UP000095287"/>
    </source>
</evidence>
<feature type="compositionally biased region" description="Polar residues" evidence="7">
    <location>
        <begin position="64"/>
        <end position="76"/>
    </location>
</feature>
<dbReference type="Gene3D" id="2.10.25.10">
    <property type="entry name" value="Laminin"/>
    <property type="match status" value="4"/>
</dbReference>
<evidence type="ECO:0000259" key="8">
    <source>
        <dbReference type="PROSITE" id="PS50026"/>
    </source>
</evidence>
<evidence type="ECO:0000313" key="10">
    <source>
        <dbReference type="WBParaSite" id="L893_g15571.t1"/>
    </source>
</evidence>
<dbReference type="Proteomes" id="UP000095287">
    <property type="component" value="Unplaced"/>
</dbReference>
<feature type="disulfide bond" evidence="6">
    <location>
        <begin position="176"/>
        <end position="185"/>
    </location>
</feature>
<evidence type="ECO:0000256" key="2">
    <source>
        <dbReference type="ARBA" id="ARBA00022729"/>
    </source>
</evidence>
<dbReference type="InterPro" id="IPR018097">
    <property type="entry name" value="EGF_Ca-bd_CS"/>
</dbReference>
<keyword evidence="9" id="KW-1185">Reference proteome</keyword>
<dbReference type="WBParaSite" id="L893_g15571.t1">
    <property type="protein sequence ID" value="L893_g15571.t1"/>
    <property type="gene ID" value="L893_g15571"/>
</dbReference>
<keyword evidence="5" id="KW-0325">Glycoprotein</keyword>
<evidence type="ECO:0000256" key="5">
    <source>
        <dbReference type="ARBA" id="ARBA00023180"/>
    </source>
</evidence>
<dbReference type="FunFam" id="2.10.25.10:FF:000122">
    <property type="entry name" value="Protein crumbs homolog 2"/>
    <property type="match status" value="1"/>
</dbReference>
<feature type="disulfide bond" evidence="6">
    <location>
        <begin position="223"/>
        <end position="232"/>
    </location>
</feature>
<proteinExistence type="predicted"/>
<evidence type="ECO:0000256" key="4">
    <source>
        <dbReference type="ARBA" id="ARBA00023157"/>
    </source>
</evidence>
<keyword evidence="2" id="KW-0732">Signal</keyword>
<evidence type="ECO:0000256" key="3">
    <source>
        <dbReference type="ARBA" id="ARBA00022737"/>
    </source>
</evidence>
<dbReference type="AlphaFoldDB" id="A0A1I7YEK9"/>
<dbReference type="SUPFAM" id="SSF57196">
    <property type="entry name" value="EGF/Laminin"/>
    <property type="match status" value="3"/>
</dbReference>
<dbReference type="InterPro" id="IPR000742">
    <property type="entry name" value="EGF"/>
</dbReference>
<keyword evidence="3" id="KW-0677">Repeat</keyword>
<dbReference type="PROSITE" id="PS00010">
    <property type="entry name" value="ASX_HYDROXYL"/>
    <property type="match status" value="2"/>
</dbReference>
<dbReference type="PROSITE" id="PS01186">
    <property type="entry name" value="EGF_2"/>
    <property type="match status" value="1"/>
</dbReference>
<feature type="domain" description="EGF-like" evidence="8">
    <location>
        <begin position="188"/>
        <end position="233"/>
    </location>
</feature>
<evidence type="ECO:0000256" key="1">
    <source>
        <dbReference type="ARBA" id="ARBA00022536"/>
    </source>
</evidence>
<keyword evidence="4 6" id="KW-1015">Disulfide bond</keyword>
<dbReference type="GO" id="GO:0005509">
    <property type="term" value="F:calcium ion binding"/>
    <property type="evidence" value="ECO:0007669"/>
    <property type="project" value="InterPro"/>
</dbReference>
<feature type="region of interest" description="Disordered" evidence="7">
    <location>
        <begin position="51"/>
        <end position="88"/>
    </location>
</feature>
<dbReference type="InterPro" id="IPR051022">
    <property type="entry name" value="Notch_Cell-Fate_Det"/>
</dbReference>
<comment type="caution">
    <text evidence="6">Lacks conserved residue(s) required for the propagation of feature annotation.</text>
</comment>
<feature type="compositionally biased region" description="Low complexity" evidence="7">
    <location>
        <begin position="77"/>
        <end position="86"/>
    </location>
</feature>
<feature type="compositionally biased region" description="Basic and acidic residues" evidence="7">
    <location>
        <begin position="51"/>
        <end position="60"/>
    </location>
</feature>
<protein>
    <submittedName>
        <fullName evidence="10">EGF-like domain-containing protein</fullName>
    </submittedName>
</protein>
<name>A0A1I7YEK9_9BILA</name>
<dbReference type="InterPro" id="IPR000152">
    <property type="entry name" value="EGF-type_Asp/Asn_hydroxyl_site"/>
</dbReference>
<organism evidence="9 10">
    <name type="scientific">Steinernema glaseri</name>
    <dbReference type="NCBI Taxonomy" id="37863"/>
    <lineage>
        <taxon>Eukaryota</taxon>
        <taxon>Metazoa</taxon>
        <taxon>Ecdysozoa</taxon>
        <taxon>Nematoda</taxon>
        <taxon>Chromadorea</taxon>
        <taxon>Rhabditida</taxon>
        <taxon>Tylenchina</taxon>
        <taxon>Panagrolaimomorpha</taxon>
        <taxon>Strongyloidoidea</taxon>
        <taxon>Steinernematidae</taxon>
        <taxon>Steinernema</taxon>
    </lineage>
</organism>
<dbReference type="CDD" id="cd00054">
    <property type="entry name" value="EGF_CA"/>
    <property type="match status" value="1"/>
</dbReference>
<keyword evidence="1 6" id="KW-0245">EGF-like domain</keyword>